<evidence type="ECO:0000313" key="17">
    <source>
        <dbReference type="RefSeq" id="XP_026685484.1"/>
    </source>
</evidence>
<dbReference type="KEGG" id="dci:103517667"/>
<dbReference type="Pfam" id="PF25034">
    <property type="entry name" value="Spectrin_SYNE1"/>
    <property type="match status" value="3"/>
</dbReference>
<dbReference type="SUPFAM" id="SSF46966">
    <property type="entry name" value="Spectrin repeat"/>
    <property type="match status" value="11"/>
</dbReference>
<dbReference type="Proteomes" id="UP000079169">
    <property type="component" value="Unplaced"/>
</dbReference>
<evidence type="ECO:0000256" key="12">
    <source>
        <dbReference type="ARBA" id="ARBA00023242"/>
    </source>
</evidence>
<sequence length="3012" mass="347745">FVPDEQERVQKKTFVNWINSYLSKRHPPLRIDDLTEDLKDGTKLLALLEVLSNEKLPVEKGRNLRRPHFLSNANTALQFLQSKRIKLVNINSSDLVDGRPAVVLGLIWTIILYFQIEENTRALAALSAEGYTSPEPGKKDVESAKKTLLRWVSNALPEHIKVSDFGPSWRDGHAFLSVIDNIQKDLVDIPALSKQTNRHRLDTAFNVAESNLGIARLLDPEEFLACKNEMLTHTAQYNRHRNNAEIVRLWTLLQNQLKEWEWYLDRLLPPPMNRVGEWLSKAEMMIASGDEIPTAMNEETAAIISRKLEEHKAHFTQYPEIRDLYESCVSQVPAPREQLTSLGERLVSILPLSTSYRSRLKFLEHKCCLIAFLHLTEHKLKLWSTKYGRRDRSVKTILQDLDSAEQFEKEKVVFQATFSKAIYYKSMLDSKNKVVQNITSFVECDDLIDRMSQLNTRFLSVTQEAQKWDQALAECVRCWHNMAEVTRVIEEWLGMAQRLLSETGPGSHLTTPVETHRSFFSNINDRWIQDLNRASHNLIMCLPAGEHQQVTEQVKDLVTRYAPGVEWYLDRLLPPPMNRVGEWLSKAEMMIASGDEIPTAMNEETAAIISRKLEEHKAHFTQYPEIRDLYESCVSQVPAPREQLTSLGERLVSILPLSTSYRSRLKFLEHKCCLIAFLHLTEHKLKLWSTKYGRRDHVTALLDQYEKYVVRNKIFQEFNRAYADMQHVVHEYKTDGNIDQKESMAVDRFMRDTADRWKNVSTELRCVHSMLEELILYWTRWETLSSELEQWMRVAYTKLNLPEDEKLEFFQDLSVWKEKYDKLGDTVSFLVATCEPSVAEQLKNQFLQVTMNWDALFPQIQHYMNAGRILQYRNQFKMGLAKLQTWLRNAEQLLSNKRLSSVESIKQYSHKIQVLSSEIEDMEDVLKGISKCFQAMMNDMNRDEVKSLMEILKSEKEALVRVRAQLPTRLAECHQVQVQLEALEVGQDEIQKWLTNAEQHLKSLTLSGGKDNTKILLDRHKDVDVDRPDEKSVMTYVAQFLHKYPQFGLETDSAQREIELLMAWLVEKTTYLNHLISTHSLPQNYMHNMAEVTRVIEEWLGMAQRLLSETGPGSHLTTPLETHRSFFSNINDRRKLEEHKAHFTQYPEIRDLYESCVSQVPAPREQLTSLGERLVSILPLSTSYRSRLKFLEHKCCLIAFLHLTEHKLKLWSTKYGRRDHVTALLDQYEKYVVRNKIFQEFNRAYADMQHVVQEYKTDGNIDQKESMAGICREVDSKRNNMKWLVQTLDVLAPHCDDITSEQHLLEKLIQRYKSLIPTIELTITKTQLYTKCYTYSREVREVCSLLDKVKGICREVDSKRNNMKWLGICREVDSKRNNMKWLVQTLDVLAPHCDDITSEQHLLEKLIQRYKSLIPTIELTITKTQLYTKCYTYSREVREVCSLLDKVKESTPDEVDTLQDLETLLKSQEHTMSQLDKQRSNIVSMLQRGKQLTVESTLPAVQESVATLENQWNKTYTKSSEALHKLKSKCIPYTQLEVNLVREKRQKENELKRMWDDFQTVQTKISNYLLTKQGELEELKFGVKKCEDFPVVITKIEKLDASPVAKEELTKLGRILLQEDHAHATPVQHILTSIDSNWDKVDHMVINLKDQLAESQACWKIIQTAQNNVDNILTKYRNIPNESCTDLVSCVNTLNNLQAVQDSMKKNKNEIEVLKNATKSLLSAAGNFPELDIASVEAKTNQLVDEWHTAENALSKKVQDIEVYVVLWNQIEETKAELLTWLGDTNKTRLLWHTAENALSKKVQDIEVYVVLWNQIEETKAELLTWLGDTSESLNACLTQPTELEPIKIKLACYKEQLPNYLTLKDNLKAKSAQLVQVNPKSETNITALNKVIQDGFQDNKEVAVKLEALLKENAEKEIKLKELSNKLGAKISELREDLMKCDDLTGGVEKIVQRLGTCTRIKSDLNKLAPDIAELPALAKRYDGVILHADKIQALLNNYLLKQHNEKLIAFKTAAKRCEEKLAWCQPEQDYDRYGLEAKLLCLEDVEKGLAECDQKKVEVDESFKTLKGVVDTGPDQDAINKEVKSLHDNYNKVKADLDLKLKQLVEQDQEKEKLATWLKTMEDKVKAIVPDMNNVENCKQQLIAMQNEVQQYSPKIEANKQLSGKYEALCKIIDDNLEKLKKLQSHLNLYQKSVKETQKWLDDNDKQLIQFENSLKPSGKATIDYQKKLDELKTWNANKEAGQSLLNISTTQGEALFSQVTLKDRDTIRANLRNLRDNMDGLIDKSSVLMKKLESLIIQKSSFDESYKQIVQWLTAMENKSEEIPLLQAKLAEKKSVLQQQKNIALDITSHEAVIKKLSEKTQSMNDAEASNAMDNVNQKYKTLLKTIQNKLGTVEKYVKEHEEFLSSLEKFKDFYNILCNEEQDIAKEDMELQLSAYENLLKQQNKGDELLQECAIKLDQTLKTTAQPGHEALKNELEHLKKIWNDFLLKCNDSCDKLKEQFCSWNQLENEIEDLNTWVKDTESKIKDQSLKNSKQAKQDHLAKMKSLEQEINNKANEVKVLQEKSLGTKPHVLDKLSQAVSRYHNLKTNAKEAILKYEAFIKDHENFDDQYKALVQWIDNMRAEKNANSDLKGDLAELQERQKKMLKLGDVKSRETGRLESVIELGEHIYTHTSPDGRDIIRQQLRNLRLSWDNLSEEIESAASKLEQCLLKFTEFSLAQEQLTKWLKDVEKAIENHTQLKSTLQEKQAQLQNHKLKHQEIIGNQAMIEAVCDKATQLLNQTQDTSLNEYPQSIKTLFHNIVAKSKDLQDNLQGTTTKLFDTQGQSESQVCTTCPSQSQDGISASNGTSKEELQSSLAKVQDLLRNREQGQGYIHATVNCGDKVMRNTKSDGKEIIQNQLKELQNEWDRLIKKLSTAKVRLETSLLDWADYNSSYSQLQQWISEREAKLQQVSDQKIPKAKVLSQNIGDKKSHLRQTNSIVQDIVAFEPMIRSVTSKAENLQGAPASE</sequence>
<dbReference type="Pfam" id="PF00435">
    <property type="entry name" value="Spectrin"/>
    <property type="match status" value="1"/>
</dbReference>
<dbReference type="GO" id="GO:0005640">
    <property type="term" value="C:nuclear outer membrane"/>
    <property type="evidence" value="ECO:0007669"/>
    <property type="project" value="TreeGrafter"/>
</dbReference>
<evidence type="ECO:0000256" key="7">
    <source>
        <dbReference type="ARBA" id="ARBA00022989"/>
    </source>
</evidence>
<dbReference type="InterPro" id="IPR001589">
    <property type="entry name" value="Actinin_actin-bd_CS"/>
</dbReference>
<dbReference type="Gene3D" id="1.20.58.60">
    <property type="match status" value="10"/>
</dbReference>
<keyword evidence="12" id="KW-0539">Nucleus</keyword>
<comment type="similarity">
    <text evidence="3">Belongs to the nesprin family.</text>
</comment>
<keyword evidence="7" id="KW-1133">Transmembrane helix</keyword>
<dbReference type="InterPro" id="IPR036872">
    <property type="entry name" value="CH_dom_sf"/>
</dbReference>
<dbReference type="GO" id="GO:0006997">
    <property type="term" value="P:nucleus organization"/>
    <property type="evidence" value="ECO:0007669"/>
    <property type="project" value="UniProtKB-ARBA"/>
</dbReference>
<evidence type="ECO:0000256" key="1">
    <source>
        <dbReference type="ARBA" id="ARBA00004126"/>
    </source>
</evidence>
<dbReference type="SMART" id="SM00150">
    <property type="entry name" value="SPEC"/>
    <property type="match status" value="8"/>
</dbReference>
<feature type="coiled-coil region" evidence="13">
    <location>
        <begin position="2731"/>
        <end position="2768"/>
    </location>
</feature>
<feature type="region of interest" description="Disordered" evidence="14">
    <location>
        <begin position="2835"/>
        <end position="2854"/>
    </location>
</feature>
<gene>
    <name evidence="17" type="primary">LOC103517667</name>
</gene>
<evidence type="ECO:0000256" key="6">
    <source>
        <dbReference type="ARBA" id="ARBA00022737"/>
    </source>
</evidence>
<dbReference type="InterPro" id="IPR002017">
    <property type="entry name" value="Spectrin_repeat"/>
</dbReference>
<dbReference type="PANTHER" id="PTHR47535:SF1">
    <property type="entry name" value="NESPRIN-1"/>
    <property type="match status" value="1"/>
</dbReference>
<keyword evidence="10" id="KW-0009">Actin-binding</keyword>
<dbReference type="GO" id="GO:0005856">
    <property type="term" value="C:cytoskeleton"/>
    <property type="evidence" value="ECO:0007669"/>
    <property type="project" value="UniProtKB-SubCell"/>
</dbReference>
<feature type="coiled-coil region" evidence="13">
    <location>
        <begin position="2625"/>
        <end position="2652"/>
    </location>
</feature>
<dbReference type="RefSeq" id="XP_026685484.1">
    <property type="nucleotide sequence ID" value="XM_026829683.1"/>
</dbReference>
<feature type="coiled-coil region" evidence="13">
    <location>
        <begin position="1900"/>
        <end position="1927"/>
    </location>
</feature>
<dbReference type="GO" id="GO:0005737">
    <property type="term" value="C:cytoplasm"/>
    <property type="evidence" value="ECO:0007669"/>
    <property type="project" value="TreeGrafter"/>
</dbReference>
<dbReference type="GeneID" id="103517667"/>
<dbReference type="GO" id="GO:0034993">
    <property type="term" value="C:meiotic nuclear membrane microtubule tethering complex"/>
    <property type="evidence" value="ECO:0007669"/>
    <property type="project" value="TreeGrafter"/>
</dbReference>
<keyword evidence="16" id="KW-1185">Reference proteome</keyword>
<dbReference type="PROSITE" id="PS50021">
    <property type="entry name" value="CH"/>
    <property type="match status" value="2"/>
</dbReference>
<dbReference type="FunFam" id="1.10.418.10:FF:000037">
    <property type="entry name" value="nesprin-1 isoform X1"/>
    <property type="match status" value="1"/>
</dbReference>
<keyword evidence="6" id="KW-0677">Repeat</keyword>
<dbReference type="GO" id="GO:0007097">
    <property type="term" value="P:nuclear migration"/>
    <property type="evidence" value="ECO:0007669"/>
    <property type="project" value="UniProtKB-ARBA"/>
</dbReference>
<evidence type="ECO:0000256" key="13">
    <source>
        <dbReference type="SAM" id="Coils"/>
    </source>
</evidence>
<evidence type="ECO:0000256" key="4">
    <source>
        <dbReference type="ARBA" id="ARBA00022490"/>
    </source>
</evidence>
<accession>A0A3Q0JAL1</accession>
<evidence type="ECO:0000256" key="3">
    <source>
        <dbReference type="ARBA" id="ARBA00008619"/>
    </source>
</evidence>
<dbReference type="InterPro" id="IPR052403">
    <property type="entry name" value="LINC-complex_assoc"/>
</dbReference>
<dbReference type="CDD" id="cd21241">
    <property type="entry name" value="CH_SYNE1_rpt1"/>
    <property type="match status" value="1"/>
</dbReference>
<dbReference type="SMART" id="SM00033">
    <property type="entry name" value="CH"/>
    <property type="match status" value="2"/>
</dbReference>
<dbReference type="Gene3D" id="1.10.418.10">
    <property type="entry name" value="Calponin-like domain"/>
    <property type="match status" value="2"/>
</dbReference>
<evidence type="ECO:0000256" key="10">
    <source>
        <dbReference type="ARBA" id="ARBA00023203"/>
    </source>
</evidence>
<dbReference type="SUPFAM" id="SSF47576">
    <property type="entry name" value="Calponin-homology domain, CH-domain"/>
    <property type="match status" value="1"/>
</dbReference>
<dbReference type="PROSITE" id="PS00019">
    <property type="entry name" value="ACTININ_1"/>
    <property type="match status" value="1"/>
</dbReference>
<evidence type="ECO:0000256" key="8">
    <source>
        <dbReference type="ARBA" id="ARBA00023054"/>
    </source>
</evidence>
<keyword evidence="11" id="KW-0206">Cytoskeleton</keyword>
<proteinExistence type="inferred from homology"/>
<feature type="domain" description="Calponin-homology (CH)" evidence="15">
    <location>
        <begin position="8"/>
        <end position="115"/>
    </location>
</feature>
<dbReference type="STRING" id="121845.A0A3Q0JAL1"/>
<evidence type="ECO:0000259" key="15">
    <source>
        <dbReference type="PROSITE" id="PS50021"/>
    </source>
</evidence>
<feature type="non-terminal residue" evidence="17">
    <location>
        <position position="1"/>
    </location>
</feature>
<keyword evidence="9" id="KW-0472">Membrane</keyword>
<protein>
    <submittedName>
        <fullName evidence="17">Nesprin-1-like</fullName>
    </submittedName>
</protein>
<evidence type="ECO:0000256" key="14">
    <source>
        <dbReference type="SAM" id="MobiDB-lite"/>
    </source>
</evidence>
<dbReference type="PANTHER" id="PTHR47535">
    <property type="entry name" value="MUSCLE-SPECIFIC PROTEIN 300 KDA, ISOFORM G"/>
    <property type="match status" value="1"/>
</dbReference>
<evidence type="ECO:0000313" key="16">
    <source>
        <dbReference type="Proteomes" id="UP000079169"/>
    </source>
</evidence>
<comment type="subcellular location">
    <subcellularLocation>
        <location evidence="2">Cytoplasm</location>
        <location evidence="2">Cytoskeleton</location>
    </subcellularLocation>
    <subcellularLocation>
        <location evidence="1">Nucleus membrane</location>
    </subcellularLocation>
</comment>
<dbReference type="InterPro" id="IPR047290">
    <property type="entry name" value="CH_SYNE1_rpt1"/>
</dbReference>
<organism evidence="16 17">
    <name type="scientific">Diaphorina citri</name>
    <name type="common">Asian citrus psyllid</name>
    <dbReference type="NCBI Taxonomy" id="121845"/>
    <lineage>
        <taxon>Eukaryota</taxon>
        <taxon>Metazoa</taxon>
        <taxon>Ecdysozoa</taxon>
        <taxon>Arthropoda</taxon>
        <taxon>Hexapoda</taxon>
        <taxon>Insecta</taxon>
        <taxon>Pterygota</taxon>
        <taxon>Neoptera</taxon>
        <taxon>Paraneoptera</taxon>
        <taxon>Hemiptera</taxon>
        <taxon>Sternorrhyncha</taxon>
        <taxon>Psylloidea</taxon>
        <taxon>Psyllidae</taxon>
        <taxon>Diaphorininae</taxon>
        <taxon>Diaphorina</taxon>
    </lineage>
</organism>
<dbReference type="PaxDb" id="121845-A0A3Q0JAL1"/>
<evidence type="ECO:0000256" key="11">
    <source>
        <dbReference type="ARBA" id="ARBA00023212"/>
    </source>
</evidence>
<feature type="coiled-coil region" evidence="13">
    <location>
        <begin position="2534"/>
        <end position="2568"/>
    </location>
</feature>
<dbReference type="InterPro" id="IPR001715">
    <property type="entry name" value="CH_dom"/>
</dbReference>
<keyword evidence="8 13" id="KW-0175">Coiled coil</keyword>
<dbReference type="InterPro" id="IPR018159">
    <property type="entry name" value="Spectrin/alpha-actinin"/>
</dbReference>
<dbReference type="CDD" id="cd00176">
    <property type="entry name" value="SPEC"/>
    <property type="match status" value="1"/>
</dbReference>
<dbReference type="GO" id="GO:0051015">
    <property type="term" value="F:actin filament binding"/>
    <property type="evidence" value="ECO:0007669"/>
    <property type="project" value="TreeGrafter"/>
</dbReference>
<dbReference type="InterPro" id="IPR057057">
    <property type="entry name" value="Spectrin_SYNE1"/>
</dbReference>
<feature type="coiled-coil region" evidence="13">
    <location>
        <begin position="2423"/>
        <end position="2450"/>
    </location>
</feature>
<evidence type="ECO:0000256" key="2">
    <source>
        <dbReference type="ARBA" id="ARBA00004245"/>
    </source>
</evidence>
<dbReference type="PROSITE" id="PS00020">
    <property type="entry name" value="ACTININ_2"/>
    <property type="match status" value="1"/>
</dbReference>
<evidence type="ECO:0000256" key="9">
    <source>
        <dbReference type="ARBA" id="ARBA00023136"/>
    </source>
</evidence>
<feature type="domain" description="Calponin-homology (CH)" evidence="15">
    <location>
        <begin position="142"/>
        <end position="257"/>
    </location>
</feature>
<feature type="coiled-coil region" evidence="13">
    <location>
        <begin position="2890"/>
        <end position="2924"/>
    </location>
</feature>
<dbReference type="Pfam" id="PF00307">
    <property type="entry name" value="CH"/>
    <property type="match status" value="2"/>
</dbReference>
<reference evidence="17" key="1">
    <citation type="submission" date="2025-08" db="UniProtKB">
        <authorList>
            <consortium name="RefSeq"/>
        </authorList>
    </citation>
    <scope>IDENTIFICATION</scope>
</reference>
<keyword evidence="5" id="KW-0812">Transmembrane</keyword>
<keyword evidence="4" id="KW-0963">Cytoplasm</keyword>
<feature type="non-terminal residue" evidence="17">
    <location>
        <position position="3012"/>
    </location>
</feature>
<evidence type="ECO:0000256" key="5">
    <source>
        <dbReference type="ARBA" id="ARBA00022692"/>
    </source>
</evidence>
<name>A0A3Q0JAL1_DIACI</name>